<dbReference type="RefSeq" id="WP_091818987.1">
    <property type="nucleotide sequence ID" value="NZ_FNCQ01000019.1"/>
</dbReference>
<dbReference type="Proteomes" id="UP000198779">
    <property type="component" value="Unassembled WGS sequence"/>
</dbReference>
<dbReference type="AlphaFoldDB" id="A0A1G8AJ99"/>
<evidence type="ECO:0000313" key="1">
    <source>
        <dbReference type="EMBL" id="SDH20886.1"/>
    </source>
</evidence>
<accession>A0A1G8AJ99</accession>
<reference evidence="2" key="1">
    <citation type="submission" date="2016-10" db="EMBL/GenBank/DDBJ databases">
        <authorList>
            <person name="Varghese N."/>
            <person name="Submissions S."/>
        </authorList>
    </citation>
    <scope>NUCLEOTIDE SEQUENCE [LARGE SCALE GENOMIC DNA]</scope>
    <source>
        <strain evidence="2">BP1-148</strain>
    </source>
</reference>
<keyword evidence="2" id="KW-1185">Reference proteome</keyword>
<gene>
    <name evidence="1" type="ORF">SAMN04487901_11977</name>
</gene>
<dbReference type="EMBL" id="FNCQ01000019">
    <property type="protein sequence ID" value="SDH20886.1"/>
    <property type="molecule type" value="Genomic_DNA"/>
</dbReference>
<organism evidence="1 2">
    <name type="scientific">Prevotella communis</name>
    <dbReference type="NCBI Taxonomy" id="2913614"/>
    <lineage>
        <taxon>Bacteria</taxon>
        <taxon>Pseudomonadati</taxon>
        <taxon>Bacteroidota</taxon>
        <taxon>Bacteroidia</taxon>
        <taxon>Bacteroidales</taxon>
        <taxon>Prevotellaceae</taxon>
        <taxon>Prevotella</taxon>
    </lineage>
</organism>
<evidence type="ECO:0000313" key="2">
    <source>
        <dbReference type="Proteomes" id="UP000198779"/>
    </source>
</evidence>
<protein>
    <submittedName>
        <fullName evidence="1">Uncharacterized protein</fullName>
    </submittedName>
</protein>
<sequence length="379" mass="43118">MGKIRIYSKQPKQIVSLSETYTVFSSYKSGKATLRLTPEGEYLFTVYGDIGESTAKRSPTHKTIEQKLTKNMLKMYEEAQNSYTELHKKIKLRLDSSYSVQQNVKPQGAYQWKTLDIKKPTENEAKELVVNEARNLNHNPQSPSVNESDFVKATLDIVKKQRMDAWDEIQKLFNLIEKAQADKANASFKRAYDASVRAQQEIIDGESHIVDDAFNSFPNTLIVPFIIEMDYKYNQTGKSIDVSIELTEDPSLKVPMKKATLKTTGKLSVRAKTQGEIQQDYANTCMSLMYYVACNVFNITPNIQTCRVALYSASKASGICWIEFNRNRFSTLNLSSLDPMFDMMGWPNVANLKVLKTTAKLESIDKATFEKQIKLKTIP</sequence>
<dbReference type="STRING" id="645274.SAMN04487901_11977"/>
<name>A0A1G8AJ99_9BACT</name>
<proteinExistence type="predicted"/>